<sequence>MTDDVKARYRRYLEQAWTADGDRLDALVAELVTADFVIHQTRTDGAPSERIRGPAALTRLIRESRLLFREVSSVIEVGPIVEGDLVAAHWRFHGTYVGGMPGATAKPGTKVQFAGIDMLRSSGDRFAEYWVVSEAMRLMAQLGIGKG</sequence>
<dbReference type="InterPro" id="IPR009959">
    <property type="entry name" value="Cyclase_SnoaL-like"/>
</dbReference>
<dbReference type="Pfam" id="PF07366">
    <property type="entry name" value="SnoaL"/>
    <property type="match status" value="1"/>
</dbReference>
<organism evidence="1 2">
    <name type="scientific">Methylococcus capsulatus</name>
    <dbReference type="NCBI Taxonomy" id="414"/>
    <lineage>
        <taxon>Bacteria</taxon>
        <taxon>Pseudomonadati</taxon>
        <taxon>Pseudomonadota</taxon>
        <taxon>Gammaproteobacteria</taxon>
        <taxon>Methylococcales</taxon>
        <taxon>Methylococcaceae</taxon>
        <taxon>Methylococcus</taxon>
    </lineage>
</organism>
<gene>
    <name evidence="1" type="ORF">N4J17_05035</name>
</gene>
<name>A0ABZ2F9U2_METCP</name>
<evidence type="ECO:0000313" key="2">
    <source>
        <dbReference type="Proteomes" id="UP001359308"/>
    </source>
</evidence>
<dbReference type="RefSeq" id="WP_277458419.1">
    <property type="nucleotide sequence ID" value="NZ_CP104311.1"/>
</dbReference>
<evidence type="ECO:0000313" key="1">
    <source>
        <dbReference type="EMBL" id="WWF02987.1"/>
    </source>
</evidence>
<dbReference type="Gene3D" id="3.10.450.50">
    <property type="match status" value="1"/>
</dbReference>
<protein>
    <submittedName>
        <fullName evidence="1">Ester cyclase</fullName>
    </submittedName>
</protein>
<accession>A0ABZ2F9U2</accession>
<dbReference type="SUPFAM" id="SSF54427">
    <property type="entry name" value="NTF2-like"/>
    <property type="match status" value="1"/>
</dbReference>
<reference evidence="1 2" key="1">
    <citation type="submission" date="2022-09" db="EMBL/GenBank/DDBJ databases">
        <authorList>
            <person name="Giprobiosintez L."/>
        </authorList>
    </citation>
    <scope>NUCLEOTIDE SEQUENCE [LARGE SCALE GENOMIC DNA]</scope>
    <source>
        <strain evidence="2">VKPM-B-12549 (GBS-15)</strain>
    </source>
</reference>
<proteinExistence type="predicted"/>
<dbReference type="EMBL" id="CP104311">
    <property type="protein sequence ID" value="WWF02987.1"/>
    <property type="molecule type" value="Genomic_DNA"/>
</dbReference>
<dbReference type="InterPro" id="IPR032710">
    <property type="entry name" value="NTF2-like_dom_sf"/>
</dbReference>
<keyword evidence="2" id="KW-1185">Reference proteome</keyword>
<dbReference type="Proteomes" id="UP001359308">
    <property type="component" value="Chromosome"/>
</dbReference>